<evidence type="ECO:0000313" key="10">
    <source>
        <dbReference type="Proteomes" id="UP001329151"/>
    </source>
</evidence>
<evidence type="ECO:0000259" key="8">
    <source>
        <dbReference type="Pfam" id="PF13861"/>
    </source>
</evidence>
<feature type="region of interest" description="Disordered" evidence="6">
    <location>
        <begin position="1"/>
        <end position="28"/>
    </location>
</feature>
<evidence type="ECO:0000256" key="1">
    <source>
        <dbReference type="ARBA" id="ARBA00010577"/>
    </source>
</evidence>
<dbReference type="Gene3D" id="2.30.30.910">
    <property type="match status" value="1"/>
</dbReference>
<feature type="domain" description="FlgD Tudor-like" evidence="8">
    <location>
        <begin position="86"/>
        <end position="220"/>
    </location>
</feature>
<keyword evidence="10" id="KW-1185">Reference proteome</keyword>
<dbReference type="Pfam" id="PF13861">
    <property type="entry name" value="FLgD_tudor"/>
    <property type="match status" value="1"/>
</dbReference>
<evidence type="ECO:0000256" key="6">
    <source>
        <dbReference type="SAM" id="MobiDB-lite"/>
    </source>
</evidence>
<protein>
    <recommendedName>
        <fullName evidence="2 5">Basal-body rod modification protein FlgD</fullName>
    </recommendedName>
</protein>
<name>A0AA86J106_9BURK</name>
<dbReference type="Proteomes" id="UP001329151">
    <property type="component" value="Chromosome"/>
</dbReference>
<dbReference type="EMBL" id="AP028947">
    <property type="protein sequence ID" value="BET25561.1"/>
    <property type="molecule type" value="Genomic_DNA"/>
</dbReference>
<evidence type="ECO:0000256" key="4">
    <source>
        <dbReference type="ARBA" id="ARBA00024746"/>
    </source>
</evidence>
<dbReference type="InterPro" id="IPR025963">
    <property type="entry name" value="FLgD_Tudor"/>
</dbReference>
<evidence type="ECO:0000256" key="5">
    <source>
        <dbReference type="RuleBase" id="RU362076"/>
    </source>
</evidence>
<dbReference type="KEGG" id="lto:RGQ30_10620"/>
<evidence type="ECO:0000256" key="3">
    <source>
        <dbReference type="ARBA" id="ARBA00022795"/>
    </source>
</evidence>
<keyword evidence="9" id="KW-0969">Cilium</keyword>
<dbReference type="InterPro" id="IPR005648">
    <property type="entry name" value="FlgD"/>
</dbReference>
<sequence>MAIDVTSALGNNTGTAATKKKAEENSPEAIQERFMSLLVAQLKNQDPLAPMDNAQVTSQMAQLNTVTGINNLNATMEGMASSLNANQTVQATSMLGRAVLTEGNSLTLADGKALGSMQLDQSADVLNVKVLDAGANVVRTINLGAQSKGTHEFQWDGKSDDGSTLPAGNYKFEIEAKAAGKDASVTPLTLSVVQGVRNAGADGTKLLTSNGGEVSFADIKQVF</sequence>
<evidence type="ECO:0000313" key="9">
    <source>
        <dbReference type="EMBL" id="BET25561.1"/>
    </source>
</evidence>
<organism evidence="9 10">
    <name type="scientific">Limnobacter thiooxidans</name>
    <dbReference type="NCBI Taxonomy" id="131080"/>
    <lineage>
        <taxon>Bacteria</taxon>
        <taxon>Pseudomonadati</taxon>
        <taxon>Pseudomonadota</taxon>
        <taxon>Betaproteobacteria</taxon>
        <taxon>Burkholderiales</taxon>
        <taxon>Burkholderiaceae</taxon>
        <taxon>Limnobacter</taxon>
    </lineage>
</organism>
<evidence type="ECO:0000256" key="2">
    <source>
        <dbReference type="ARBA" id="ARBA00016013"/>
    </source>
</evidence>
<dbReference type="Pfam" id="PF13860">
    <property type="entry name" value="FlgD_ig"/>
    <property type="match status" value="1"/>
</dbReference>
<dbReference type="GO" id="GO:0044781">
    <property type="term" value="P:bacterial-type flagellum organization"/>
    <property type="evidence" value="ECO:0007669"/>
    <property type="project" value="UniProtKB-UniRule"/>
</dbReference>
<dbReference type="Gene3D" id="2.60.40.4070">
    <property type="match status" value="1"/>
</dbReference>
<dbReference type="Pfam" id="PF03963">
    <property type="entry name" value="FlgD"/>
    <property type="match status" value="1"/>
</dbReference>
<feature type="domain" description="FlgD/Vpr Ig-like" evidence="7">
    <location>
        <begin position="103"/>
        <end position="179"/>
    </location>
</feature>
<gene>
    <name evidence="9" type="primary">flgD</name>
    <name evidence="9" type="ORF">RGQ30_10620</name>
</gene>
<dbReference type="AlphaFoldDB" id="A0AA86J106"/>
<accession>A0AA86J106</accession>
<keyword evidence="9" id="KW-0282">Flagellum</keyword>
<keyword evidence="9" id="KW-0966">Cell projection</keyword>
<dbReference type="InterPro" id="IPR025965">
    <property type="entry name" value="FlgD/Vpr_Ig-like"/>
</dbReference>
<dbReference type="RefSeq" id="WP_130556900.1">
    <property type="nucleotide sequence ID" value="NZ_AP028947.1"/>
</dbReference>
<keyword evidence="3 5" id="KW-1005">Bacterial flagellum biogenesis</keyword>
<reference evidence="9 10" key="1">
    <citation type="submission" date="2023-10" db="EMBL/GenBank/DDBJ databases">
        <title>Complete Genome Sequence of Limnobacter thiooxidans CS-K2T, Isolated from freshwater lake sediments in Bavaria, Germany.</title>
        <authorList>
            <person name="Naruki M."/>
            <person name="Watanabe A."/>
            <person name="Warashina T."/>
            <person name="Morita T."/>
            <person name="Arakawa K."/>
        </authorList>
    </citation>
    <scope>NUCLEOTIDE SEQUENCE [LARGE SCALE GENOMIC DNA]</scope>
    <source>
        <strain evidence="9 10">CS-K2</strain>
    </source>
</reference>
<proteinExistence type="inferred from homology"/>
<evidence type="ECO:0000259" key="7">
    <source>
        <dbReference type="Pfam" id="PF13860"/>
    </source>
</evidence>
<comment type="similarity">
    <text evidence="1 5">Belongs to the FlgD family.</text>
</comment>
<comment type="function">
    <text evidence="4 5">Required for flagellar hook formation. May act as a scaffolding protein.</text>
</comment>